<reference evidence="5 6" key="1">
    <citation type="submission" date="2019-11" db="EMBL/GenBank/DDBJ databases">
        <title>Venturia inaequalis Genome Resource.</title>
        <authorList>
            <person name="Lichtner F.J."/>
        </authorList>
    </citation>
    <scope>NUCLEOTIDE SEQUENCE [LARGE SCALE GENOMIC DNA]</scope>
    <source>
        <strain evidence="5">Bline_iso_100314</strain>
    </source>
</reference>
<dbReference type="Pfam" id="PF07690">
    <property type="entry name" value="MFS_1"/>
    <property type="match status" value="1"/>
</dbReference>
<keyword evidence="3" id="KW-0812">Transmembrane</keyword>
<accession>A0A8H3USQ7</accession>
<feature type="transmembrane region" description="Helical" evidence="3">
    <location>
        <begin position="235"/>
        <end position="255"/>
    </location>
</feature>
<keyword evidence="3" id="KW-0472">Membrane</keyword>
<comment type="caution">
    <text evidence="5">The sequence shown here is derived from an EMBL/GenBank/DDBJ whole genome shotgun (WGS) entry which is preliminary data.</text>
</comment>
<dbReference type="EMBL" id="WNWQ01000202">
    <property type="protein sequence ID" value="KAE9974568.1"/>
    <property type="molecule type" value="Genomic_DNA"/>
</dbReference>
<feature type="transmembrane region" description="Helical" evidence="3">
    <location>
        <begin position="117"/>
        <end position="135"/>
    </location>
</feature>
<feature type="transmembrane region" description="Helical" evidence="3">
    <location>
        <begin position="142"/>
        <end position="164"/>
    </location>
</feature>
<evidence type="ECO:0000259" key="4">
    <source>
        <dbReference type="PROSITE" id="PS50850"/>
    </source>
</evidence>
<feature type="transmembrane region" description="Helical" evidence="3">
    <location>
        <begin position="473"/>
        <end position="493"/>
    </location>
</feature>
<dbReference type="PANTHER" id="PTHR40788:SF2">
    <property type="entry name" value="CLR5 DOMAIN-CONTAINING PROTEIN"/>
    <property type="match status" value="1"/>
</dbReference>
<comment type="subcellular location">
    <subcellularLocation>
        <location evidence="1">Membrane</location>
        <topology evidence="1">Multi-pass membrane protein</topology>
    </subcellularLocation>
</comment>
<proteinExistence type="predicted"/>
<feature type="transmembrane region" description="Helical" evidence="3">
    <location>
        <begin position="37"/>
        <end position="56"/>
    </location>
</feature>
<dbReference type="PANTHER" id="PTHR40788">
    <property type="entry name" value="CLR5 DOMAIN-CONTAINING PROTEIN-RELATED"/>
    <property type="match status" value="1"/>
</dbReference>
<keyword evidence="3" id="KW-1133">Transmembrane helix</keyword>
<dbReference type="Gene3D" id="1.20.1250.20">
    <property type="entry name" value="MFS general substrate transporter like domains"/>
    <property type="match status" value="2"/>
</dbReference>
<dbReference type="GO" id="GO:0022857">
    <property type="term" value="F:transmembrane transporter activity"/>
    <property type="evidence" value="ECO:0007669"/>
    <property type="project" value="InterPro"/>
</dbReference>
<organism evidence="5 6">
    <name type="scientific">Venturia inaequalis</name>
    <name type="common">Apple scab fungus</name>
    <dbReference type="NCBI Taxonomy" id="5025"/>
    <lineage>
        <taxon>Eukaryota</taxon>
        <taxon>Fungi</taxon>
        <taxon>Dikarya</taxon>
        <taxon>Ascomycota</taxon>
        <taxon>Pezizomycotina</taxon>
        <taxon>Dothideomycetes</taxon>
        <taxon>Pleosporomycetidae</taxon>
        <taxon>Venturiales</taxon>
        <taxon>Venturiaceae</taxon>
        <taxon>Venturia</taxon>
    </lineage>
</organism>
<feature type="transmembrane region" description="Helical" evidence="3">
    <location>
        <begin position="297"/>
        <end position="321"/>
    </location>
</feature>
<feature type="transmembrane region" description="Helical" evidence="3">
    <location>
        <begin position="438"/>
        <end position="461"/>
    </location>
</feature>
<evidence type="ECO:0000313" key="5">
    <source>
        <dbReference type="EMBL" id="KAE9974568.1"/>
    </source>
</evidence>
<dbReference type="SUPFAM" id="SSF103473">
    <property type="entry name" value="MFS general substrate transporter"/>
    <property type="match status" value="1"/>
</dbReference>
<evidence type="ECO:0000256" key="3">
    <source>
        <dbReference type="SAM" id="Phobius"/>
    </source>
</evidence>
<gene>
    <name evidence="5" type="ORF">BLS_003080</name>
</gene>
<dbReference type="PROSITE" id="PS50850">
    <property type="entry name" value="MFS"/>
    <property type="match status" value="1"/>
</dbReference>
<evidence type="ECO:0000256" key="2">
    <source>
        <dbReference type="SAM" id="MobiDB-lite"/>
    </source>
</evidence>
<feature type="transmembrane region" description="Helical" evidence="3">
    <location>
        <begin position="170"/>
        <end position="195"/>
    </location>
</feature>
<evidence type="ECO:0000313" key="6">
    <source>
        <dbReference type="Proteomes" id="UP000433883"/>
    </source>
</evidence>
<feature type="domain" description="Major facilitator superfamily (MFS) profile" evidence="4">
    <location>
        <begin position="42"/>
        <end position="498"/>
    </location>
</feature>
<feature type="transmembrane region" description="Helical" evidence="3">
    <location>
        <begin position="379"/>
        <end position="398"/>
    </location>
</feature>
<protein>
    <recommendedName>
        <fullName evidence="4">Major facilitator superfamily (MFS) profile domain-containing protein</fullName>
    </recommendedName>
</protein>
<dbReference type="InterPro" id="IPR011701">
    <property type="entry name" value="MFS"/>
</dbReference>
<feature type="region of interest" description="Disordered" evidence="2">
    <location>
        <begin position="1"/>
        <end position="32"/>
    </location>
</feature>
<dbReference type="InterPro" id="IPR020846">
    <property type="entry name" value="MFS_dom"/>
</dbReference>
<feature type="transmembrane region" description="Helical" evidence="3">
    <location>
        <begin position="333"/>
        <end position="359"/>
    </location>
</feature>
<dbReference type="InterPro" id="IPR036259">
    <property type="entry name" value="MFS_trans_sf"/>
</dbReference>
<evidence type="ECO:0000256" key="1">
    <source>
        <dbReference type="ARBA" id="ARBA00004141"/>
    </source>
</evidence>
<dbReference type="Proteomes" id="UP000433883">
    <property type="component" value="Unassembled WGS sequence"/>
</dbReference>
<name>A0A8H3USQ7_VENIN</name>
<sequence>MAAPLLPSRVSDEATPLLPAPPELEQPDGSKLRPKKASPFFITTIAILWVLIIEFGDELINPAQTRVFESIYCQLYYKDHDPSLIGNDGHGGVDEKWCKIPVVQGQVAMLKGWQNTLNAIGMLLFSLPWGYFADVYGRRPTLFLVGLGFWFRSVYVQIICYFGLVVPLKLVWISSLHTLIGGSSSVAAAMIYTIISDVTPEEGRITIFLRVQAASIATQVGAPILSAALMNLHPWVPMLSGLAIMAIPLLLVFYLPETLDYNATETDSGTTSYSSSTMSAKPEPFVKKMFHTISSSLSFLGSDVRILFILPAFFLHMLILNRDTLLQYISTRYAISIASATVLISVRSGLILFSLLLFLPALSHLLRHRLQLSSQKSDLVLAQGSTIIMSLGFLMIALAPTIPILMVALTLNSFGWGLTLFLRSLITSLVEEHHIARLNALVGVVDTMGFMIGSPSLAWAFEEGLELGGWRTGLPFLICAGALAVVVVFQAGIRIREDNKAQHTSEDLAREDSLQSNRVESHVGGTIIDHVATPEHKLKEGEASEMGDEYNASKDAPKRVLPFSAPMTEDADMITDEMLRTDPKAYFTSQGFWTANIDFASLEAVQSNATISSYNIIHNWLILRAIMYQHEGTIRKRWQKKSRKGREAILVRAFPGISKQHNPSLHQHLLGLFSREATLFPHLNLEDLGQSTPLLLFLSARSRTHPKAWIAHDSRLLVFGKELHQLQRMFLYGYRMHFTEDIHQVYATLKVEGWEKHQHAKHNLDMMPDSGTLALLIQRDTLSFLVKVCQLILHDISDLKFDSPRVLIVKLPEPASHHLDLDHSSSEHVSLSTIAAEAPYRAPSTGNLGALLAVVQAQTEAAKDHLWGLRQDPGYFMEIVRDSHKDFLRNKCDWQRKTGNIINMSLINVQLWSKTAEWIQDVIELQQRQEDFGKLDIGNWSDEYIDAVIARGWYLHWWSAARRFLVKEAIFHSPPLRHFWRDARYSETSARLTVKKEHQNDPLAILLSMLTMVTPRNATPMYPVADQIERLLAAEPTQRAKITSHVQNILSDIRVYEEVNRQFHEHSPMLYKQFGIQWCPEAPKDLVDKSRSMLDDVFPLTVAIRSTDLAAHGTPTEGRFVYPADKRRTAQRTVQMQRAEQQLDLFWAGIDRAVDDNCGGWAAFPTLDFSDRVLERTQDWISPPSKPTSVESIGIPLSLFSLDLCTQNAEESVLSKADFPPAKLKTKTRGIESSDSKLESLNVPLSIQSNSTEKIVFKLKPRDMKVFQTLFHQPSHSGEQGQVKWLDLVHAMAATGFTYQSLGGSAWQFTPPVDPGHFEVQRGISFHEPHPESKISFWMARQVGRRLQRVYGWSIDRFVLGE</sequence>
<dbReference type="GO" id="GO:0016020">
    <property type="term" value="C:membrane"/>
    <property type="evidence" value="ECO:0007669"/>
    <property type="project" value="UniProtKB-SubCell"/>
</dbReference>